<dbReference type="Gene3D" id="3.30.470.20">
    <property type="entry name" value="ATP-grasp fold, B domain"/>
    <property type="match status" value="1"/>
</dbReference>
<reference evidence="1 2" key="2">
    <citation type="journal article" date="2016" name="Genome Announc.">
        <title>Complete Genome Sequences of Two Interactive Moderate Thermophiles, Paenibacillus napthalenovorans 32O-Y and Paenibacillus sp. 32O-W.</title>
        <authorList>
            <person name="Butler R.R.III."/>
            <person name="Wang J."/>
            <person name="Stark B.C."/>
            <person name="Pombert J.F."/>
        </authorList>
    </citation>
    <scope>NUCLEOTIDE SEQUENCE [LARGE SCALE GENOMIC DNA]</scope>
    <source>
        <strain evidence="1 2">32O-Y</strain>
    </source>
</reference>
<dbReference type="SUPFAM" id="SSF56059">
    <property type="entry name" value="Glutathione synthetase ATP-binding domain-like"/>
    <property type="match status" value="1"/>
</dbReference>
<gene>
    <name evidence="1" type="ORF">IJ22_34220</name>
</gene>
<keyword evidence="2" id="KW-1185">Reference proteome</keyword>
<dbReference type="Proteomes" id="UP000061660">
    <property type="component" value="Chromosome"/>
</dbReference>
<protein>
    <submittedName>
        <fullName evidence="1">Endospore coat-associated protein</fullName>
    </submittedName>
</protein>
<reference evidence="2" key="1">
    <citation type="submission" date="2015-12" db="EMBL/GenBank/DDBJ databases">
        <title>Complete genome sequences of two moderately thermophilic Paenibacillus species.</title>
        <authorList>
            <person name="Butler R.III."/>
            <person name="Wang J."/>
            <person name="Stark B.C."/>
            <person name="Pombert J.-F."/>
        </authorList>
    </citation>
    <scope>NUCLEOTIDE SEQUENCE [LARGE SCALE GENOMIC DNA]</scope>
    <source>
        <strain evidence="2">32O-Y</strain>
    </source>
</reference>
<evidence type="ECO:0000313" key="2">
    <source>
        <dbReference type="Proteomes" id="UP000061660"/>
    </source>
</evidence>
<dbReference type="STRING" id="162209.IJ22_34220"/>
<dbReference type="RefSeq" id="WP_062409628.1">
    <property type="nucleotide sequence ID" value="NZ_BJCS01000020.1"/>
</dbReference>
<dbReference type="KEGG" id="pnp:IJ22_34220"/>
<accession>A0A0U2VWB9</accession>
<dbReference type="AlphaFoldDB" id="A0A0U2VWB9"/>
<dbReference type="OrthoDB" id="7869153at2"/>
<proteinExistence type="predicted"/>
<sequence length="255" mass="29542">MGKRNNQRYIVSKWAKTKALLPNRSIAKHIPDTRVITRNSLQDMLYQYGMVYVKPDNGTYGNGVMRVERDSGPGGIRYRYQAGTRVRTFNSYEAMYNSIKKLIGKRKYLIQKGIHLLKYNNRRFDLRVMVQQSPSKRWVTTGIIGRVAAKRKVVTNVHNGGTLLPFETLLKGHTGAARRRGLFQGLKRLGLSVAEQMKTRYAGIKELGLDVALDRKLYPWILEVNTAPDPFIFKKLKDKRIYRRIYHYSKAYGRL</sequence>
<dbReference type="EMBL" id="CP013652">
    <property type="protein sequence ID" value="ALS23783.1"/>
    <property type="molecule type" value="Genomic_DNA"/>
</dbReference>
<evidence type="ECO:0000313" key="1">
    <source>
        <dbReference type="EMBL" id="ALS23783.1"/>
    </source>
</evidence>
<name>A0A0U2VWB9_9BACL</name>
<organism evidence="1 2">
    <name type="scientific">Paenibacillus naphthalenovorans</name>
    <dbReference type="NCBI Taxonomy" id="162209"/>
    <lineage>
        <taxon>Bacteria</taxon>
        <taxon>Bacillati</taxon>
        <taxon>Bacillota</taxon>
        <taxon>Bacilli</taxon>
        <taxon>Bacillales</taxon>
        <taxon>Paenibacillaceae</taxon>
        <taxon>Paenibacillus</taxon>
    </lineage>
</organism>
<dbReference type="InterPro" id="IPR026838">
    <property type="entry name" value="YheC/D"/>
</dbReference>
<dbReference type="PATRIC" id="fig|162209.4.peg.3661"/>
<dbReference type="Pfam" id="PF14398">
    <property type="entry name" value="ATPgrasp_YheCD"/>
    <property type="match status" value="1"/>
</dbReference>